<feature type="transmembrane region" description="Helical" evidence="7">
    <location>
        <begin position="170"/>
        <end position="189"/>
    </location>
</feature>
<dbReference type="PANTHER" id="PTHR30176:SF3">
    <property type="entry name" value="FERREDOXIN-TYPE PROTEIN NAPH"/>
    <property type="match status" value="1"/>
</dbReference>
<evidence type="ECO:0000313" key="10">
    <source>
        <dbReference type="Proteomes" id="UP000427769"/>
    </source>
</evidence>
<keyword evidence="1" id="KW-0813">Transport</keyword>
<evidence type="ECO:0000313" key="9">
    <source>
        <dbReference type="EMBL" id="BBO76736.1"/>
    </source>
</evidence>
<dbReference type="KEGG" id="dwd:DSCW_41530"/>
<feature type="domain" description="4Fe-4S ferredoxin-type" evidence="8">
    <location>
        <begin position="73"/>
        <end position="113"/>
    </location>
</feature>
<evidence type="ECO:0000256" key="5">
    <source>
        <dbReference type="ARBA" id="ARBA00023004"/>
    </source>
</evidence>
<reference evidence="9 10" key="1">
    <citation type="submission" date="2019-11" db="EMBL/GenBank/DDBJ databases">
        <title>Comparative genomics of hydrocarbon-degrading Desulfosarcina strains.</title>
        <authorList>
            <person name="Watanabe M."/>
            <person name="Kojima H."/>
            <person name="Fukui M."/>
        </authorList>
    </citation>
    <scope>NUCLEOTIDE SEQUENCE [LARGE SCALE GENOMIC DNA]</scope>
    <source>
        <strain evidence="9 10">PP31</strain>
    </source>
</reference>
<keyword evidence="6" id="KW-0411">Iron-sulfur</keyword>
<evidence type="ECO:0000259" key="8">
    <source>
        <dbReference type="Pfam" id="PF12801"/>
    </source>
</evidence>
<proteinExistence type="predicted"/>
<dbReference type="OrthoDB" id="9784262at2"/>
<evidence type="ECO:0000256" key="6">
    <source>
        <dbReference type="ARBA" id="ARBA00023014"/>
    </source>
</evidence>
<dbReference type="InterPro" id="IPR017896">
    <property type="entry name" value="4Fe4S_Fe-S-bd"/>
</dbReference>
<dbReference type="EMBL" id="AP021875">
    <property type="protein sequence ID" value="BBO76736.1"/>
    <property type="molecule type" value="Genomic_DNA"/>
</dbReference>
<sequence>MTENRKTSPIHFWRRFVQTTAAVFFVLLPLINARGFQFVWGNFLNIHIGSLTFSDPLAVLQVVVGNRIIPPKIFVGAGLVLAIAFFLGTVFCSWICPFGLLSELTHALARKFKAGKKIEIKFSKSGPAAKLILFCCGVAAVFLFFKSPILNQASLPFQYATVFQYLFMQNHLFGAAWILIAILFVEFIFRRRLWCRWVCPQSVLIALAGRCNPWALKVRFNSKKCFSAKASPPCQNACSLDLDPRRLNGTNRLLCTNCGDCIDACRKTGRALDFGFKLPG</sequence>
<feature type="transmembrane region" description="Helical" evidence="7">
    <location>
        <begin position="131"/>
        <end position="150"/>
    </location>
</feature>
<dbReference type="GO" id="GO:0005886">
    <property type="term" value="C:plasma membrane"/>
    <property type="evidence" value="ECO:0007669"/>
    <property type="project" value="TreeGrafter"/>
</dbReference>
<feature type="domain" description="4Fe-4S ferredoxin-type" evidence="8">
    <location>
        <begin position="177"/>
        <end position="210"/>
    </location>
</feature>
<evidence type="ECO:0000256" key="7">
    <source>
        <dbReference type="SAM" id="Phobius"/>
    </source>
</evidence>
<accession>A0A5K7Z4P3</accession>
<protein>
    <recommendedName>
        <fullName evidence="8">4Fe-4S ferredoxin-type domain-containing protein</fullName>
    </recommendedName>
</protein>
<keyword evidence="5" id="KW-0408">Iron</keyword>
<keyword evidence="3" id="KW-0479">Metal-binding</keyword>
<dbReference type="GO" id="GO:0046872">
    <property type="term" value="F:metal ion binding"/>
    <property type="evidence" value="ECO:0007669"/>
    <property type="project" value="UniProtKB-KW"/>
</dbReference>
<keyword evidence="7" id="KW-0812">Transmembrane</keyword>
<evidence type="ECO:0000256" key="2">
    <source>
        <dbReference type="ARBA" id="ARBA00022485"/>
    </source>
</evidence>
<evidence type="ECO:0000256" key="4">
    <source>
        <dbReference type="ARBA" id="ARBA00022982"/>
    </source>
</evidence>
<dbReference type="Pfam" id="PF12801">
    <property type="entry name" value="Fer4_5"/>
    <property type="match status" value="2"/>
</dbReference>
<name>A0A5K7Z4P3_9BACT</name>
<organism evidence="9 10">
    <name type="scientific">Desulfosarcina widdelii</name>
    <dbReference type="NCBI Taxonomy" id="947919"/>
    <lineage>
        <taxon>Bacteria</taxon>
        <taxon>Pseudomonadati</taxon>
        <taxon>Thermodesulfobacteriota</taxon>
        <taxon>Desulfobacteria</taxon>
        <taxon>Desulfobacterales</taxon>
        <taxon>Desulfosarcinaceae</taxon>
        <taxon>Desulfosarcina</taxon>
    </lineage>
</organism>
<keyword evidence="2" id="KW-0004">4Fe-4S</keyword>
<dbReference type="AlphaFoldDB" id="A0A5K7Z4P3"/>
<dbReference type="InterPro" id="IPR051684">
    <property type="entry name" value="Electron_Trans/Redox"/>
</dbReference>
<dbReference type="PANTHER" id="PTHR30176">
    <property type="entry name" value="FERREDOXIN-TYPE PROTEIN NAPH"/>
    <property type="match status" value="1"/>
</dbReference>
<dbReference type="GO" id="GO:0051539">
    <property type="term" value="F:4 iron, 4 sulfur cluster binding"/>
    <property type="evidence" value="ECO:0007669"/>
    <property type="project" value="UniProtKB-KW"/>
</dbReference>
<dbReference type="Proteomes" id="UP000427769">
    <property type="component" value="Chromosome"/>
</dbReference>
<keyword evidence="10" id="KW-1185">Reference proteome</keyword>
<keyword evidence="7" id="KW-0472">Membrane</keyword>
<evidence type="ECO:0000256" key="3">
    <source>
        <dbReference type="ARBA" id="ARBA00022723"/>
    </source>
</evidence>
<dbReference type="SUPFAM" id="SSF54862">
    <property type="entry name" value="4Fe-4S ferredoxins"/>
    <property type="match status" value="1"/>
</dbReference>
<feature type="transmembrane region" description="Helical" evidence="7">
    <location>
        <begin position="73"/>
        <end position="101"/>
    </location>
</feature>
<gene>
    <name evidence="9" type="ORF">DSCW_41530</name>
</gene>
<keyword evidence="7" id="KW-1133">Transmembrane helix</keyword>
<evidence type="ECO:0000256" key="1">
    <source>
        <dbReference type="ARBA" id="ARBA00022448"/>
    </source>
</evidence>
<keyword evidence="4" id="KW-0249">Electron transport</keyword>